<evidence type="ECO:0000313" key="2">
    <source>
        <dbReference type="Proteomes" id="UP000321083"/>
    </source>
</evidence>
<dbReference type="AlphaFoldDB" id="A0A5C6M735"/>
<evidence type="ECO:0000313" key="1">
    <source>
        <dbReference type="EMBL" id="TWW08861.1"/>
    </source>
</evidence>
<comment type="caution">
    <text evidence="1">The sequence shown here is derived from an EMBL/GenBank/DDBJ whole genome shotgun (WGS) entry which is preliminary data.</text>
</comment>
<keyword evidence="2" id="KW-1185">Reference proteome</keyword>
<reference evidence="1 2" key="1">
    <citation type="submission" date="2019-08" db="EMBL/GenBank/DDBJ databases">
        <title>100 year-old enigma solved: identification of Planctomyces bekefii, the type genus and species of the phylum Planctomycetes.</title>
        <authorList>
            <person name="Svetlana D.N."/>
            <person name="Overmann J."/>
        </authorList>
    </citation>
    <scope>NUCLEOTIDE SEQUENCE [LARGE SCALE GENOMIC DNA]</scope>
    <source>
        <strain evidence="1">Phe10_nw2017</strain>
    </source>
</reference>
<proteinExistence type="predicted"/>
<reference evidence="1 2" key="2">
    <citation type="submission" date="2019-08" db="EMBL/GenBank/DDBJ databases">
        <authorList>
            <person name="Henke P."/>
        </authorList>
    </citation>
    <scope>NUCLEOTIDE SEQUENCE [LARGE SCALE GENOMIC DNA]</scope>
    <source>
        <strain evidence="1">Phe10_nw2017</strain>
    </source>
</reference>
<feature type="non-terminal residue" evidence="1">
    <location>
        <position position="30"/>
    </location>
</feature>
<gene>
    <name evidence="1" type="ORF">E3A20_20080</name>
</gene>
<accession>A0A5C6M735</accession>
<protein>
    <submittedName>
        <fullName evidence="1">Uncharacterized protein</fullName>
    </submittedName>
</protein>
<organism evidence="1 2">
    <name type="scientific">Planctomyces bekefii</name>
    <dbReference type="NCBI Taxonomy" id="1653850"/>
    <lineage>
        <taxon>Bacteria</taxon>
        <taxon>Pseudomonadati</taxon>
        <taxon>Planctomycetota</taxon>
        <taxon>Planctomycetia</taxon>
        <taxon>Planctomycetales</taxon>
        <taxon>Planctomycetaceae</taxon>
        <taxon>Planctomyces</taxon>
    </lineage>
</organism>
<dbReference type="EMBL" id="SRHE01000475">
    <property type="protein sequence ID" value="TWW08861.1"/>
    <property type="molecule type" value="Genomic_DNA"/>
</dbReference>
<sequence>MVEIIPPTTKLDPKKDSLIAFGGQINQVKE</sequence>
<name>A0A5C6M735_9PLAN</name>
<dbReference type="Proteomes" id="UP000321083">
    <property type="component" value="Unassembled WGS sequence"/>
</dbReference>